<gene>
    <name evidence="1" type="ORF">SAMN02927925_00316</name>
</gene>
<organism evidence="1 2">
    <name type="scientific">Flavobacterium saliperosum</name>
    <dbReference type="NCBI Taxonomy" id="329186"/>
    <lineage>
        <taxon>Bacteria</taxon>
        <taxon>Pseudomonadati</taxon>
        <taxon>Bacteroidota</taxon>
        <taxon>Flavobacteriia</taxon>
        <taxon>Flavobacteriales</taxon>
        <taxon>Flavobacteriaceae</taxon>
        <taxon>Flavobacterium</taxon>
    </lineage>
</organism>
<proteinExistence type="predicted"/>
<name>A0A1G4V563_9FLAO</name>
<dbReference type="EMBL" id="FMTY01000001">
    <property type="protein sequence ID" value="SCX01356.1"/>
    <property type="molecule type" value="Genomic_DNA"/>
</dbReference>
<dbReference type="RefSeq" id="WP_023575380.1">
    <property type="nucleotide sequence ID" value="NZ_CBCSBQ010000031.1"/>
</dbReference>
<dbReference type="AlphaFoldDB" id="A0A1G4V563"/>
<accession>A0A1G4V563</accession>
<sequence>MLKNNLEEQFNDMLPYVKDNSKAVIDSILKQAEEIDNQSPFDVAKAQKVLVQAGKVLSLDRKMKKLFKKRP</sequence>
<dbReference type="Proteomes" id="UP000182124">
    <property type="component" value="Unassembled WGS sequence"/>
</dbReference>
<evidence type="ECO:0000313" key="1">
    <source>
        <dbReference type="EMBL" id="SCX01356.1"/>
    </source>
</evidence>
<reference evidence="1 2" key="1">
    <citation type="submission" date="2016-10" db="EMBL/GenBank/DDBJ databases">
        <authorList>
            <person name="de Groot N.N."/>
        </authorList>
    </citation>
    <scope>NUCLEOTIDE SEQUENCE [LARGE SCALE GENOMIC DNA]</scope>
    <source>
        <strain evidence="1 2">CGMCC 1.3801</strain>
    </source>
</reference>
<evidence type="ECO:0000313" key="2">
    <source>
        <dbReference type="Proteomes" id="UP000182124"/>
    </source>
</evidence>
<protein>
    <submittedName>
        <fullName evidence="1">Uncharacterized protein</fullName>
    </submittedName>
</protein>